<feature type="domain" description="Multidrug resistance protein MdtA-like alpha-helical hairpin" evidence="5">
    <location>
        <begin position="101"/>
        <end position="169"/>
    </location>
</feature>
<keyword evidence="4" id="KW-0732">Signal</keyword>
<comment type="subcellular location">
    <subcellularLocation>
        <location evidence="1">Cell envelope</location>
    </subcellularLocation>
</comment>
<evidence type="ECO:0000256" key="2">
    <source>
        <dbReference type="ARBA" id="ARBA00009477"/>
    </source>
</evidence>
<evidence type="ECO:0000313" key="10">
    <source>
        <dbReference type="Proteomes" id="UP000238954"/>
    </source>
</evidence>
<dbReference type="NCBIfam" id="TIGR01730">
    <property type="entry name" value="RND_mfp"/>
    <property type="match status" value="1"/>
</dbReference>
<evidence type="ECO:0000259" key="8">
    <source>
        <dbReference type="Pfam" id="PF25967"/>
    </source>
</evidence>
<dbReference type="Pfam" id="PF25967">
    <property type="entry name" value="RND-MFP_C"/>
    <property type="match status" value="1"/>
</dbReference>
<evidence type="ECO:0000256" key="1">
    <source>
        <dbReference type="ARBA" id="ARBA00004196"/>
    </source>
</evidence>
<organism evidence="9 10">
    <name type="scientific">Sphingopyxis lindanitolerans</name>
    <dbReference type="NCBI Taxonomy" id="2054227"/>
    <lineage>
        <taxon>Bacteria</taxon>
        <taxon>Pseudomonadati</taxon>
        <taxon>Pseudomonadota</taxon>
        <taxon>Alphaproteobacteria</taxon>
        <taxon>Sphingomonadales</taxon>
        <taxon>Sphingomonadaceae</taxon>
        <taxon>Sphingopyxis</taxon>
    </lineage>
</organism>
<dbReference type="Proteomes" id="UP000238954">
    <property type="component" value="Chromosome"/>
</dbReference>
<dbReference type="InterPro" id="IPR058627">
    <property type="entry name" value="MdtA-like_C"/>
</dbReference>
<evidence type="ECO:0000313" key="9">
    <source>
        <dbReference type="EMBL" id="PQM26942.1"/>
    </source>
</evidence>
<comment type="similarity">
    <text evidence="2">Belongs to the membrane fusion protein (MFP) (TC 8.A.1) family.</text>
</comment>
<dbReference type="FunFam" id="2.40.420.20:FF:000001">
    <property type="entry name" value="Efflux RND transporter periplasmic adaptor subunit"/>
    <property type="match status" value="1"/>
</dbReference>
<dbReference type="InterPro" id="IPR058624">
    <property type="entry name" value="MdtA-like_HH"/>
</dbReference>
<feature type="compositionally biased region" description="Low complexity" evidence="3">
    <location>
        <begin position="373"/>
        <end position="393"/>
    </location>
</feature>
<dbReference type="Pfam" id="PF25944">
    <property type="entry name" value="Beta-barrel_RND"/>
    <property type="match status" value="1"/>
</dbReference>
<evidence type="ECO:0000256" key="4">
    <source>
        <dbReference type="SAM" id="SignalP"/>
    </source>
</evidence>
<keyword evidence="10" id="KW-1185">Reference proteome</keyword>
<sequence>MIRLRPVASAACAALALALASCSSEAPPAPPPPEVNIVTVGTQAVPNVIELPGRVQAYRTAEVRARVDGIVERRLFEEGSYVAAGKALFRIDPRQLTANVNAARAQLARAQATAANARQVVNRYQPLLSEQAIGKQEYDAAVAAQRTAEADVQSAQANLDSARLSLGYATVTAPIGGRARRAEVTEGALVSAAQGTLLTTIEQIDRVYVNFGQSSSDLMAIRRDMESGRLEFPPVGRVEVQLILEDGTPYPVVGHLDFFDLSIDEATGTAALRAEFPNTSNALLPGQFVRARIKAGVRPNGMLIPQRAVKLSADAATVMILDAKNVATLRPVKLGEMQLGQWAIVEGLRPGDRVIVDGLQKVQPGQTVKVAGTATTRPPAARTAPPKTATTKR</sequence>
<comment type="caution">
    <text evidence="9">The sequence shown here is derived from an EMBL/GenBank/DDBJ whole genome shotgun (WGS) entry which is preliminary data.</text>
</comment>
<reference evidence="10" key="1">
    <citation type="submission" date="2017-11" db="EMBL/GenBank/DDBJ databases">
        <title>The complete genome sequence of Sphingopyxis pomeranensis sp. nov. strain WS5A3p.</title>
        <authorList>
            <person name="Kaminski M.A."/>
        </authorList>
    </citation>
    <scope>NUCLEOTIDE SEQUENCE [LARGE SCALE GENOMIC DNA]</scope>
    <source>
        <strain evidence="10">WS5A3p</strain>
    </source>
</reference>
<feature type="chain" id="PRO_5015438087" evidence="4">
    <location>
        <begin position="27"/>
        <end position="393"/>
    </location>
</feature>
<evidence type="ECO:0000259" key="6">
    <source>
        <dbReference type="Pfam" id="PF25917"/>
    </source>
</evidence>
<proteinExistence type="inferred from homology"/>
<protein>
    <submittedName>
        <fullName evidence="9">Efflux transporter periplasmic adaptor subunit</fullName>
    </submittedName>
</protein>
<dbReference type="Gene3D" id="1.10.287.470">
    <property type="entry name" value="Helix hairpin bin"/>
    <property type="match status" value="1"/>
</dbReference>
<feature type="region of interest" description="Disordered" evidence="3">
    <location>
        <begin position="369"/>
        <end position="393"/>
    </location>
</feature>
<dbReference type="PROSITE" id="PS51257">
    <property type="entry name" value="PROKAR_LIPOPROTEIN"/>
    <property type="match status" value="1"/>
</dbReference>
<feature type="domain" description="Multidrug resistance protein MdtA-like barrel-sandwich hybrid" evidence="6">
    <location>
        <begin position="59"/>
        <end position="201"/>
    </location>
</feature>
<dbReference type="OrthoDB" id="9816569at2"/>
<dbReference type="Gene3D" id="2.40.420.20">
    <property type="match status" value="1"/>
</dbReference>
<accession>A0A2S8B3H1</accession>
<dbReference type="GO" id="GO:0030313">
    <property type="term" value="C:cell envelope"/>
    <property type="evidence" value="ECO:0007669"/>
    <property type="project" value="UniProtKB-SubCell"/>
</dbReference>
<dbReference type="PANTHER" id="PTHR30158">
    <property type="entry name" value="ACRA/E-RELATED COMPONENT OF DRUG EFFLUX TRANSPORTER"/>
    <property type="match status" value="1"/>
</dbReference>
<dbReference type="AlphaFoldDB" id="A0A2S8B3H1"/>
<feature type="signal peptide" evidence="4">
    <location>
        <begin position="1"/>
        <end position="26"/>
    </location>
</feature>
<dbReference type="InterPro" id="IPR058626">
    <property type="entry name" value="MdtA-like_b-barrel"/>
</dbReference>
<dbReference type="SUPFAM" id="SSF111369">
    <property type="entry name" value="HlyD-like secretion proteins"/>
    <property type="match status" value="1"/>
</dbReference>
<dbReference type="GO" id="GO:0005886">
    <property type="term" value="C:plasma membrane"/>
    <property type="evidence" value="ECO:0007669"/>
    <property type="project" value="TreeGrafter"/>
</dbReference>
<dbReference type="EMBL" id="PHFW01000003">
    <property type="protein sequence ID" value="PQM26942.1"/>
    <property type="molecule type" value="Genomic_DNA"/>
</dbReference>
<dbReference type="InterPro" id="IPR058625">
    <property type="entry name" value="MdtA-like_BSH"/>
</dbReference>
<dbReference type="RefSeq" id="WP_106000312.1">
    <property type="nucleotide sequence ID" value="NZ_CM009578.1"/>
</dbReference>
<dbReference type="Pfam" id="PF25917">
    <property type="entry name" value="BSH_RND"/>
    <property type="match status" value="1"/>
</dbReference>
<evidence type="ECO:0000259" key="7">
    <source>
        <dbReference type="Pfam" id="PF25944"/>
    </source>
</evidence>
<dbReference type="Gene3D" id="2.40.50.100">
    <property type="match status" value="1"/>
</dbReference>
<dbReference type="GO" id="GO:0022857">
    <property type="term" value="F:transmembrane transporter activity"/>
    <property type="evidence" value="ECO:0007669"/>
    <property type="project" value="InterPro"/>
</dbReference>
<dbReference type="GO" id="GO:0046677">
    <property type="term" value="P:response to antibiotic"/>
    <property type="evidence" value="ECO:0007669"/>
    <property type="project" value="TreeGrafter"/>
</dbReference>
<feature type="domain" description="Multidrug resistance protein MdtA-like beta-barrel" evidence="7">
    <location>
        <begin position="207"/>
        <end position="296"/>
    </location>
</feature>
<feature type="domain" description="Multidrug resistance protein MdtA-like C-terminal permuted SH3" evidence="8">
    <location>
        <begin position="300"/>
        <end position="361"/>
    </location>
</feature>
<dbReference type="Pfam" id="PF25876">
    <property type="entry name" value="HH_MFP_RND"/>
    <property type="match status" value="1"/>
</dbReference>
<evidence type="ECO:0000259" key="5">
    <source>
        <dbReference type="Pfam" id="PF25876"/>
    </source>
</evidence>
<dbReference type="Gene3D" id="2.40.30.170">
    <property type="match status" value="1"/>
</dbReference>
<dbReference type="PANTHER" id="PTHR30158:SF3">
    <property type="entry name" value="MULTIDRUG EFFLUX PUMP SUBUNIT ACRA-RELATED"/>
    <property type="match status" value="1"/>
</dbReference>
<name>A0A2S8B3H1_9SPHN</name>
<dbReference type="InterPro" id="IPR006143">
    <property type="entry name" value="RND_pump_MFP"/>
</dbReference>
<gene>
    <name evidence="9" type="ORF">CVO77_18385</name>
</gene>
<evidence type="ECO:0000256" key="3">
    <source>
        <dbReference type="SAM" id="MobiDB-lite"/>
    </source>
</evidence>